<evidence type="ECO:0000256" key="3">
    <source>
        <dbReference type="ARBA" id="ARBA00023141"/>
    </source>
</evidence>
<dbReference type="InterPro" id="IPR046346">
    <property type="entry name" value="Aminoacid_DH-like_N_sf"/>
</dbReference>
<accession>A0A9X4MZ51</accession>
<dbReference type="GO" id="GO:0009423">
    <property type="term" value="P:chorismate biosynthetic process"/>
    <property type="evidence" value="ECO:0007669"/>
    <property type="project" value="TreeGrafter"/>
</dbReference>
<dbReference type="CDD" id="cd01065">
    <property type="entry name" value="NAD_bind_Shikimate_DH"/>
    <property type="match status" value="1"/>
</dbReference>
<dbReference type="RefSeq" id="WP_304421047.1">
    <property type="nucleotide sequence ID" value="NZ_JANCMU010000006.1"/>
</dbReference>
<gene>
    <name evidence="5" type="ORF">NMK71_09745</name>
</gene>
<dbReference type="PANTHER" id="PTHR21089:SF1">
    <property type="entry name" value="BIFUNCTIONAL 3-DEHYDROQUINATE DEHYDRATASE_SHIKIMATE DEHYDROGENASE, CHLOROPLASTIC"/>
    <property type="match status" value="1"/>
</dbReference>
<dbReference type="InterPro" id="IPR022893">
    <property type="entry name" value="Shikimate_DH_fam"/>
</dbReference>
<evidence type="ECO:0000256" key="1">
    <source>
        <dbReference type="ARBA" id="ARBA00004871"/>
    </source>
</evidence>
<dbReference type="GO" id="GO:0019632">
    <property type="term" value="P:shikimate metabolic process"/>
    <property type="evidence" value="ECO:0007669"/>
    <property type="project" value="TreeGrafter"/>
</dbReference>
<keyword evidence="3" id="KW-0057">Aromatic amino acid biosynthesis</keyword>
<dbReference type="Gene3D" id="3.40.50.720">
    <property type="entry name" value="NAD(P)-binding Rossmann-like Domain"/>
    <property type="match status" value="1"/>
</dbReference>
<proteinExistence type="predicted"/>
<comment type="caution">
    <text evidence="5">The sequence shown here is derived from an EMBL/GenBank/DDBJ whole genome shotgun (WGS) entry which is preliminary data.</text>
</comment>
<dbReference type="InterPro" id="IPR013708">
    <property type="entry name" value="Shikimate_DH-bd_N"/>
</dbReference>
<dbReference type="Pfam" id="PF08501">
    <property type="entry name" value="Shikimate_dh_N"/>
    <property type="match status" value="1"/>
</dbReference>
<feature type="domain" description="Shikimate dehydrogenase substrate binding N-terminal" evidence="4">
    <location>
        <begin position="13"/>
        <end position="93"/>
    </location>
</feature>
<dbReference type="SUPFAM" id="SSF53223">
    <property type="entry name" value="Aminoacid dehydrogenase-like, N-terminal domain"/>
    <property type="match status" value="1"/>
</dbReference>
<sequence length="249" mass="28133">MKTKESNFKRFGLVGRKISYSFSPAYFKEKFSTEKIDASYKVFELNQIQQFPQLFLTSNLAGLNVTTPYKEEIMIFMDSLSPEAKAIGAVNTIKFKGDHLIGHNTDYIGFRDSIKPLLKENHTKALILGTGGATKAVKYALGLLNIEFKTVSRDSSKADYTYEDLTPEIISEHPIIINATPLGTFPEVEQAPEIPYEAITNQHLAYDLVYNPEKTLFLTQAEAQGAQIKNGYEMLEIQAEESWKIWNSK</sequence>
<dbReference type="GO" id="GO:0009073">
    <property type="term" value="P:aromatic amino acid family biosynthetic process"/>
    <property type="evidence" value="ECO:0007669"/>
    <property type="project" value="UniProtKB-KW"/>
</dbReference>
<dbReference type="Gene3D" id="3.40.50.10860">
    <property type="entry name" value="Leucine Dehydrogenase, chain A, domain 1"/>
    <property type="match status" value="1"/>
</dbReference>
<dbReference type="GO" id="GO:0005829">
    <property type="term" value="C:cytosol"/>
    <property type="evidence" value="ECO:0007669"/>
    <property type="project" value="TreeGrafter"/>
</dbReference>
<reference evidence="5" key="1">
    <citation type="submission" date="2022-07" db="EMBL/GenBank/DDBJ databases">
        <title>Description and genome-wide analysis of Profundicola chukchiensis gen. nov., sp. nov., marine bacteria isolated from bottom sediments of the Chukchi Sea.</title>
        <authorList>
            <person name="Romanenko L."/>
            <person name="Otstavnykh N."/>
            <person name="Kurilenko V."/>
            <person name="Eremeev V."/>
            <person name="Velansky P."/>
            <person name="Mikhailov V."/>
            <person name="Isaeva M."/>
        </authorList>
    </citation>
    <scope>NUCLEOTIDE SEQUENCE</scope>
    <source>
        <strain evidence="5">KMM 9713</strain>
    </source>
</reference>
<dbReference type="GO" id="GO:0050661">
    <property type="term" value="F:NADP binding"/>
    <property type="evidence" value="ECO:0007669"/>
    <property type="project" value="TreeGrafter"/>
</dbReference>
<dbReference type="EMBL" id="JANCMU010000006">
    <property type="protein sequence ID" value="MDG4946699.1"/>
    <property type="molecule type" value="Genomic_DNA"/>
</dbReference>
<dbReference type="Proteomes" id="UP001152599">
    <property type="component" value="Unassembled WGS sequence"/>
</dbReference>
<dbReference type="AlphaFoldDB" id="A0A9X4MZ51"/>
<keyword evidence="2" id="KW-0560">Oxidoreductase</keyword>
<evidence type="ECO:0000313" key="6">
    <source>
        <dbReference type="Proteomes" id="UP001152599"/>
    </source>
</evidence>
<protein>
    <submittedName>
        <fullName evidence="5">Shikimate dehydrogenase</fullName>
    </submittedName>
</protein>
<dbReference type="InterPro" id="IPR036291">
    <property type="entry name" value="NAD(P)-bd_dom_sf"/>
</dbReference>
<evidence type="ECO:0000256" key="2">
    <source>
        <dbReference type="ARBA" id="ARBA00023002"/>
    </source>
</evidence>
<keyword evidence="3" id="KW-0028">Amino-acid biosynthesis</keyword>
<dbReference type="SUPFAM" id="SSF51735">
    <property type="entry name" value="NAD(P)-binding Rossmann-fold domains"/>
    <property type="match status" value="1"/>
</dbReference>
<organism evidence="5 6">
    <name type="scientific">Profundicola chukchiensis</name>
    <dbReference type="NCBI Taxonomy" id="2961959"/>
    <lineage>
        <taxon>Bacteria</taxon>
        <taxon>Pseudomonadati</taxon>
        <taxon>Bacteroidota</taxon>
        <taxon>Flavobacteriia</taxon>
        <taxon>Flavobacteriales</taxon>
        <taxon>Weeksellaceae</taxon>
        <taxon>Profundicola</taxon>
    </lineage>
</organism>
<evidence type="ECO:0000259" key="4">
    <source>
        <dbReference type="Pfam" id="PF08501"/>
    </source>
</evidence>
<name>A0A9X4MZ51_9FLAO</name>
<comment type="pathway">
    <text evidence="1">Metabolic intermediate biosynthesis; chorismate biosynthesis; chorismate from D-erythrose 4-phosphate and phosphoenolpyruvate: step 4/7.</text>
</comment>
<dbReference type="PANTHER" id="PTHR21089">
    <property type="entry name" value="SHIKIMATE DEHYDROGENASE"/>
    <property type="match status" value="1"/>
</dbReference>
<evidence type="ECO:0000313" key="5">
    <source>
        <dbReference type="EMBL" id="MDG4946699.1"/>
    </source>
</evidence>
<keyword evidence="6" id="KW-1185">Reference proteome</keyword>
<dbReference type="GO" id="GO:0004764">
    <property type="term" value="F:shikimate 3-dehydrogenase (NADP+) activity"/>
    <property type="evidence" value="ECO:0007669"/>
    <property type="project" value="InterPro"/>
</dbReference>